<gene>
    <name evidence="1" type="ORF">UFOVP240_153</name>
</gene>
<accession>A0A6J7WTH5</accession>
<dbReference type="GO" id="GO:0003677">
    <property type="term" value="F:DNA binding"/>
    <property type="evidence" value="ECO:0007669"/>
    <property type="project" value="InterPro"/>
</dbReference>
<dbReference type="GO" id="GO:0006260">
    <property type="term" value="P:DNA replication"/>
    <property type="evidence" value="ECO:0007669"/>
    <property type="project" value="InterPro"/>
</dbReference>
<protein>
    <submittedName>
        <fullName evidence="1">Clamp loader small subunit</fullName>
    </submittedName>
</protein>
<evidence type="ECO:0000313" key="1">
    <source>
        <dbReference type="EMBL" id="CAB5221399.1"/>
    </source>
</evidence>
<dbReference type="InterPro" id="IPR031868">
    <property type="entry name" value="Phage_clamp_gp62"/>
</dbReference>
<dbReference type="Gene3D" id="1.20.272.50">
    <property type="entry name" value="Bacteriophage clamp loader A subunit, A' domain"/>
    <property type="match status" value="1"/>
</dbReference>
<dbReference type="EMBL" id="LR798293">
    <property type="protein sequence ID" value="CAB5221399.1"/>
    <property type="molecule type" value="Genomic_DNA"/>
</dbReference>
<reference evidence="1" key="1">
    <citation type="submission" date="2020-05" db="EMBL/GenBank/DDBJ databases">
        <authorList>
            <person name="Chiriac C."/>
            <person name="Salcher M."/>
            <person name="Ghai R."/>
            <person name="Kavagutti S V."/>
        </authorList>
    </citation>
    <scope>NUCLEOTIDE SEQUENCE</scope>
</reference>
<proteinExistence type="predicted"/>
<dbReference type="Pfam" id="PF16790">
    <property type="entry name" value="Phage_clamp_A"/>
    <property type="match status" value="1"/>
</dbReference>
<name>A0A6J7WTH5_9CAUD</name>
<organism evidence="1">
    <name type="scientific">uncultured Caudovirales phage</name>
    <dbReference type="NCBI Taxonomy" id="2100421"/>
    <lineage>
        <taxon>Viruses</taxon>
        <taxon>Duplodnaviria</taxon>
        <taxon>Heunggongvirae</taxon>
        <taxon>Uroviricota</taxon>
        <taxon>Caudoviricetes</taxon>
        <taxon>Peduoviridae</taxon>
        <taxon>Maltschvirus</taxon>
        <taxon>Maltschvirus maltsch</taxon>
    </lineage>
</organism>
<sequence>MTPFDFINAVNTTKKDLFEDPLASKDYSAFLVNRGLSYFPDTILHANEMNRNASIPKDWQFYFFLNSIPKKKRFSKWAKKDAESESLALVKEYFGYSSERASEALSILSDDQMTMIKEKLFKGGK</sequence>